<dbReference type="SMART" id="SM00646">
    <property type="entry name" value="Ami_3"/>
    <property type="match status" value="1"/>
</dbReference>
<feature type="domain" description="MurNAc-LAA" evidence="2">
    <location>
        <begin position="116"/>
        <end position="227"/>
    </location>
</feature>
<reference evidence="3 4" key="1">
    <citation type="journal article" date="2012" name="J. Bacteriol.">
        <title>Genome of Bacillus macauensis ZFHKF-1, a Long-Chain-Forming Bacterium.</title>
        <authorList>
            <person name="Cai L."/>
            <person name="Zhang T."/>
        </authorList>
    </citation>
    <scope>NUCLEOTIDE SEQUENCE [LARGE SCALE GENOMIC DNA]</scope>
    <source>
        <strain evidence="3 4">ZFHKF-1</strain>
    </source>
</reference>
<dbReference type="GO" id="GO:0030288">
    <property type="term" value="C:outer membrane-bounded periplasmic space"/>
    <property type="evidence" value="ECO:0007669"/>
    <property type="project" value="TreeGrafter"/>
</dbReference>
<accession>I8AEL4</accession>
<comment type="caution">
    <text evidence="3">The sequence shown here is derived from an EMBL/GenBank/DDBJ whole genome shotgun (WGS) entry which is preliminary data.</text>
</comment>
<dbReference type="Pfam" id="PF01520">
    <property type="entry name" value="Amidase_3"/>
    <property type="match status" value="1"/>
</dbReference>
<organism evidence="3 4">
    <name type="scientific">Fictibacillus macauensis ZFHKF-1</name>
    <dbReference type="NCBI Taxonomy" id="1196324"/>
    <lineage>
        <taxon>Bacteria</taxon>
        <taxon>Bacillati</taxon>
        <taxon>Bacillota</taxon>
        <taxon>Bacilli</taxon>
        <taxon>Bacillales</taxon>
        <taxon>Fictibacillaceae</taxon>
        <taxon>Fictibacillus</taxon>
    </lineage>
</organism>
<protein>
    <submittedName>
        <fullName evidence="3">Germination specific N-acetylmuramoyl-L-alanine amidase</fullName>
    </submittedName>
</protein>
<dbReference type="NCBIfam" id="TIGR02883">
    <property type="entry name" value="spore_cwlD"/>
    <property type="match status" value="1"/>
</dbReference>
<keyword evidence="4" id="KW-1185">Reference proteome</keyword>
<gene>
    <name evidence="3" type="ORF">A374_17209</name>
</gene>
<sequence>MRRRGKQLAFVSGFVLLLFLFSYQFTEQHVIKTWNLPLSGKVIILDPGHGGMDGGAVGKGGVLEKDITLDISLKLRDYLQEAGALVIMTRERDKDLGDPSVEKVRKRKMQDLRKRKEIINGSHGDLYVSVHLNALPASQWRGAQVFFHPSDKQGATASKFIQAELKRNLENTNRVAKSIDGIYLLRTSKLPGTLVEVGFLSNPSERELLKTKTYQMKISASIYQGILRYYTNEKVPKDGAGQ</sequence>
<dbReference type="InterPro" id="IPR014234">
    <property type="entry name" value="Spore_CwlD"/>
</dbReference>
<evidence type="ECO:0000259" key="2">
    <source>
        <dbReference type="SMART" id="SM00646"/>
    </source>
</evidence>
<dbReference type="GO" id="GO:0009253">
    <property type="term" value="P:peptidoglycan catabolic process"/>
    <property type="evidence" value="ECO:0007669"/>
    <property type="project" value="InterPro"/>
</dbReference>
<dbReference type="OrthoDB" id="9806267at2"/>
<evidence type="ECO:0000313" key="4">
    <source>
        <dbReference type="Proteomes" id="UP000004080"/>
    </source>
</evidence>
<name>I8AEL4_9BACL</name>
<evidence type="ECO:0000256" key="1">
    <source>
        <dbReference type="ARBA" id="ARBA00022801"/>
    </source>
</evidence>
<dbReference type="InterPro" id="IPR002508">
    <property type="entry name" value="MurNAc-LAA_cat"/>
</dbReference>
<evidence type="ECO:0000313" key="3">
    <source>
        <dbReference type="EMBL" id="EIT84017.1"/>
    </source>
</evidence>
<dbReference type="GO" id="GO:0008745">
    <property type="term" value="F:N-acetylmuramoyl-L-alanine amidase activity"/>
    <property type="evidence" value="ECO:0007669"/>
    <property type="project" value="InterPro"/>
</dbReference>
<dbReference type="Gene3D" id="3.40.630.40">
    <property type="entry name" value="Zn-dependent exopeptidases"/>
    <property type="match status" value="1"/>
</dbReference>
<dbReference type="EMBL" id="AKKV01000041">
    <property type="protein sequence ID" value="EIT84017.1"/>
    <property type="molecule type" value="Genomic_DNA"/>
</dbReference>
<proteinExistence type="predicted"/>
<dbReference type="CDD" id="cd02696">
    <property type="entry name" value="MurNAc-LAA"/>
    <property type="match status" value="1"/>
</dbReference>
<dbReference type="SUPFAM" id="SSF53187">
    <property type="entry name" value="Zn-dependent exopeptidases"/>
    <property type="match status" value="1"/>
</dbReference>
<dbReference type="PANTHER" id="PTHR30404">
    <property type="entry name" value="N-ACETYLMURAMOYL-L-ALANINE AMIDASE"/>
    <property type="match status" value="1"/>
</dbReference>
<dbReference type="PATRIC" id="fig|1196324.3.peg.3515"/>
<dbReference type="eggNOG" id="COG0860">
    <property type="taxonomic scope" value="Bacteria"/>
</dbReference>
<dbReference type="AlphaFoldDB" id="I8AEL4"/>
<dbReference type="InterPro" id="IPR050695">
    <property type="entry name" value="N-acetylmuramoyl_amidase_3"/>
</dbReference>
<dbReference type="RefSeq" id="WP_007203511.1">
    <property type="nucleotide sequence ID" value="NZ_AKKV01000041.1"/>
</dbReference>
<dbReference type="Proteomes" id="UP000004080">
    <property type="component" value="Unassembled WGS sequence"/>
</dbReference>
<dbReference type="STRING" id="1196324.A374_17209"/>
<keyword evidence="1" id="KW-0378">Hydrolase</keyword>
<dbReference type="PANTHER" id="PTHR30404:SF0">
    <property type="entry name" value="N-ACETYLMURAMOYL-L-ALANINE AMIDASE AMIC"/>
    <property type="match status" value="1"/>
</dbReference>